<evidence type="ECO:0000313" key="12">
    <source>
        <dbReference type="EMBL" id="EEQ98892.1"/>
    </source>
</evidence>
<dbReference type="GO" id="GO:0005789">
    <property type="term" value="C:endoplasmic reticulum membrane"/>
    <property type="evidence" value="ECO:0007669"/>
    <property type="project" value="UniProtKB-SubCell"/>
</dbReference>
<dbReference type="RefSeq" id="XP_002766175.1">
    <property type="nucleotide sequence ID" value="XM_002766129.1"/>
</dbReference>
<reference evidence="12 13" key="1">
    <citation type="submission" date="2008-07" db="EMBL/GenBank/DDBJ databases">
        <authorList>
            <person name="El-Sayed N."/>
            <person name="Caler E."/>
            <person name="Inman J."/>
            <person name="Amedeo P."/>
            <person name="Hass B."/>
            <person name="Wortman J."/>
        </authorList>
    </citation>
    <scope>NUCLEOTIDE SEQUENCE [LARGE SCALE GENOMIC DNA]</scope>
    <source>
        <strain evidence="13">ATCC 50983 / TXsc</strain>
    </source>
</reference>
<evidence type="ECO:0000256" key="11">
    <source>
        <dbReference type="RuleBase" id="RU363112"/>
    </source>
</evidence>
<name>C5LWH9_PERM5</name>
<dbReference type="EC" id="2.4.1.-" evidence="11"/>
<dbReference type="InterPro" id="IPR007315">
    <property type="entry name" value="PIG-V/Gpi18"/>
</dbReference>
<evidence type="ECO:0000256" key="7">
    <source>
        <dbReference type="ARBA" id="ARBA00022692"/>
    </source>
</evidence>
<dbReference type="GeneID" id="9063102"/>
<gene>
    <name evidence="12" type="ORF">Pmar_PMAR012905</name>
</gene>
<dbReference type="PANTHER" id="PTHR12468:SF2">
    <property type="entry name" value="GPI MANNOSYLTRANSFERASE 2"/>
    <property type="match status" value="1"/>
</dbReference>
<proteinExistence type="inferred from homology"/>
<comment type="caution">
    <text evidence="11">Lacks conserved residue(s) required for the propagation of feature annotation.</text>
</comment>
<sequence length="265" mass="29971">MSINNTLRIVLVAVISRVLCLVVGLLSAHFMHPYDTSANIYPAAQDELGRWLSPLAYWDGVYFIRTAQIQDYEYEHTHAFFPGLAVLKGKHAAMIAYYGALIFAMPMSNIFMSAVYTESFYSMLTFGGLLLLYEGDDDDDGVDGDDASILGDAPQGGTKDDQSIAPHFLQHYIDLGIPLTHMLIILHSRTPDSTELGMFRDLIKQYASIMNIEEWIGEYSSEVMERRRNKMMKHTERLREAEDWIVHADSDQLHQIPGGNIQAFL</sequence>
<evidence type="ECO:0000256" key="5">
    <source>
        <dbReference type="ARBA" id="ARBA00022676"/>
    </source>
</evidence>
<keyword evidence="6 11" id="KW-0808">Transferase</keyword>
<dbReference type="Pfam" id="PF04188">
    <property type="entry name" value="Mannosyl_trans2"/>
    <property type="match status" value="2"/>
</dbReference>
<dbReference type="UniPathway" id="UPA00196"/>
<evidence type="ECO:0000256" key="8">
    <source>
        <dbReference type="ARBA" id="ARBA00022824"/>
    </source>
</evidence>
<dbReference type="GO" id="GO:0031501">
    <property type="term" value="C:mannosyltransferase complex"/>
    <property type="evidence" value="ECO:0007669"/>
    <property type="project" value="TreeGrafter"/>
</dbReference>
<feature type="transmembrane region" description="Helical" evidence="11">
    <location>
        <begin position="95"/>
        <end position="116"/>
    </location>
</feature>
<evidence type="ECO:0000256" key="2">
    <source>
        <dbReference type="ARBA" id="ARBA00004687"/>
    </source>
</evidence>
<evidence type="ECO:0000256" key="1">
    <source>
        <dbReference type="ARBA" id="ARBA00004477"/>
    </source>
</evidence>
<organism evidence="13">
    <name type="scientific">Perkinsus marinus (strain ATCC 50983 / TXsc)</name>
    <dbReference type="NCBI Taxonomy" id="423536"/>
    <lineage>
        <taxon>Eukaryota</taxon>
        <taxon>Sar</taxon>
        <taxon>Alveolata</taxon>
        <taxon>Perkinsozoa</taxon>
        <taxon>Perkinsea</taxon>
        <taxon>Perkinsida</taxon>
        <taxon>Perkinsidae</taxon>
        <taxon>Perkinsus</taxon>
    </lineage>
</organism>
<keyword evidence="5 11" id="KW-0328">Glycosyltransferase</keyword>
<dbReference type="AlphaFoldDB" id="C5LWH9"/>
<evidence type="ECO:0000313" key="13">
    <source>
        <dbReference type="Proteomes" id="UP000007800"/>
    </source>
</evidence>
<protein>
    <recommendedName>
        <fullName evidence="11">GPI mannosyltransferase 2</fullName>
        <ecNumber evidence="11">2.4.1.-</ecNumber>
    </recommendedName>
</protein>
<keyword evidence="13" id="KW-1185">Reference proteome</keyword>
<keyword evidence="4 11" id="KW-0337">GPI-anchor biosynthesis</keyword>
<dbReference type="EMBL" id="GG686192">
    <property type="protein sequence ID" value="EEQ98892.1"/>
    <property type="molecule type" value="Genomic_DNA"/>
</dbReference>
<evidence type="ECO:0000256" key="4">
    <source>
        <dbReference type="ARBA" id="ARBA00022502"/>
    </source>
</evidence>
<comment type="function">
    <text evidence="11">Mannosyltransferase involved in glycosylphosphatidylinositol-anchor biosynthesis.</text>
</comment>
<dbReference type="PANTHER" id="PTHR12468">
    <property type="entry name" value="GPI MANNOSYLTRANSFERASE 2"/>
    <property type="match status" value="1"/>
</dbReference>
<comment type="similarity">
    <text evidence="3 11">Belongs to the PIGV family.</text>
</comment>
<evidence type="ECO:0000256" key="10">
    <source>
        <dbReference type="ARBA" id="ARBA00023136"/>
    </source>
</evidence>
<evidence type="ECO:0000256" key="3">
    <source>
        <dbReference type="ARBA" id="ARBA00008698"/>
    </source>
</evidence>
<keyword evidence="8 11" id="KW-0256">Endoplasmic reticulum</keyword>
<keyword evidence="10 11" id="KW-0472">Membrane</keyword>
<dbReference type="InParanoid" id="C5LWH9"/>
<evidence type="ECO:0000256" key="6">
    <source>
        <dbReference type="ARBA" id="ARBA00022679"/>
    </source>
</evidence>
<evidence type="ECO:0000256" key="9">
    <source>
        <dbReference type="ARBA" id="ARBA00022989"/>
    </source>
</evidence>
<keyword evidence="9 11" id="KW-1133">Transmembrane helix</keyword>
<dbReference type="Proteomes" id="UP000007800">
    <property type="component" value="Unassembled WGS sequence"/>
</dbReference>
<dbReference type="GO" id="GO:0000009">
    <property type="term" value="F:alpha-1,6-mannosyltransferase activity"/>
    <property type="evidence" value="ECO:0007669"/>
    <property type="project" value="InterPro"/>
</dbReference>
<feature type="transmembrane region" description="Helical" evidence="11">
    <location>
        <begin position="7"/>
        <end position="31"/>
    </location>
</feature>
<keyword evidence="7 11" id="KW-0812">Transmembrane</keyword>
<comment type="subcellular location">
    <subcellularLocation>
        <location evidence="1 11">Endoplasmic reticulum membrane</location>
        <topology evidence="1 11">Multi-pass membrane protein</topology>
    </subcellularLocation>
</comment>
<dbReference type="GO" id="GO:0004376">
    <property type="term" value="F:GPI mannosyltransferase activity"/>
    <property type="evidence" value="ECO:0007669"/>
    <property type="project" value="InterPro"/>
</dbReference>
<accession>C5LWH9</accession>
<dbReference type="GO" id="GO:0006506">
    <property type="term" value="P:GPI anchor biosynthetic process"/>
    <property type="evidence" value="ECO:0007669"/>
    <property type="project" value="UniProtKB-UniPathway"/>
</dbReference>
<dbReference type="OrthoDB" id="478257at2759"/>
<comment type="pathway">
    <text evidence="2 11">Glycolipid biosynthesis; glycosylphosphatidylinositol-anchor biosynthesis.</text>
</comment>